<evidence type="ECO:0000259" key="2">
    <source>
        <dbReference type="Pfam" id="PF14342"/>
    </source>
</evidence>
<dbReference type="AlphaFoldDB" id="A0A420XQN7"/>
<gene>
    <name evidence="3" type="ORF">CLV35_2036</name>
</gene>
<keyword evidence="1" id="KW-0472">Membrane</keyword>
<dbReference type="InterPro" id="IPR025509">
    <property type="entry name" value="DUF4396"/>
</dbReference>
<dbReference type="Proteomes" id="UP000281955">
    <property type="component" value="Unassembled WGS sequence"/>
</dbReference>
<feature type="transmembrane region" description="Helical" evidence="1">
    <location>
        <begin position="196"/>
        <end position="219"/>
    </location>
</feature>
<feature type="transmembrane region" description="Helical" evidence="1">
    <location>
        <begin position="42"/>
        <end position="60"/>
    </location>
</feature>
<name>A0A420XQN7_9ACTN</name>
<dbReference type="OrthoDB" id="345021at2"/>
<comment type="caution">
    <text evidence="3">The sequence shown here is derived from an EMBL/GenBank/DDBJ whole genome shotgun (WGS) entry which is preliminary data.</text>
</comment>
<evidence type="ECO:0000256" key="1">
    <source>
        <dbReference type="SAM" id="Phobius"/>
    </source>
</evidence>
<keyword evidence="4" id="KW-1185">Reference proteome</keyword>
<reference evidence="3 4" key="1">
    <citation type="submission" date="2018-10" db="EMBL/GenBank/DDBJ databases">
        <title>Genomic Encyclopedia of Archaeal and Bacterial Type Strains, Phase II (KMG-II): from individual species to whole genera.</title>
        <authorList>
            <person name="Goeker M."/>
        </authorList>
    </citation>
    <scope>NUCLEOTIDE SEQUENCE [LARGE SCALE GENOMIC DNA]</scope>
    <source>
        <strain evidence="3 4">RP-AC37</strain>
    </source>
</reference>
<dbReference type="Pfam" id="PF14342">
    <property type="entry name" value="DUF4396"/>
    <property type="match status" value="1"/>
</dbReference>
<evidence type="ECO:0000313" key="3">
    <source>
        <dbReference type="EMBL" id="RKS75565.1"/>
    </source>
</evidence>
<keyword evidence="1" id="KW-0812">Transmembrane</keyword>
<dbReference type="EMBL" id="RBWV01000011">
    <property type="protein sequence ID" value="RKS75565.1"/>
    <property type="molecule type" value="Genomic_DNA"/>
</dbReference>
<evidence type="ECO:0000313" key="4">
    <source>
        <dbReference type="Proteomes" id="UP000281955"/>
    </source>
</evidence>
<protein>
    <submittedName>
        <fullName evidence="3">Uncharacterized protein DUF4396</fullName>
    </submittedName>
</protein>
<feature type="domain" description="DUF4396" evidence="2">
    <location>
        <begin position="82"/>
        <end position="224"/>
    </location>
</feature>
<sequence>MVPTWLDVLAWVALLSALTCAAEIVWDIRVRGWRQHMAVMEWVWPITALYAGPLATWAYRAWGRAATHRADDAGGMPEKPFWAAVAVGTTHCGAGCTLGDIAAETVVFLLGLQLAGSALLAEYAGDFLLALLLGVLFQYFAIAPMRGLGLRRGLAVATKADVLSLTAFEVGLFGWMAVMSLALFPDPHLRPASPAYWFLMQVGMCIGFATSYPMNWWLVRRGVKEAM</sequence>
<feature type="transmembrane region" description="Helical" evidence="1">
    <location>
        <begin position="123"/>
        <end position="142"/>
    </location>
</feature>
<accession>A0A420XQN7</accession>
<feature type="transmembrane region" description="Helical" evidence="1">
    <location>
        <begin position="162"/>
        <end position="184"/>
    </location>
</feature>
<keyword evidence="1" id="KW-1133">Transmembrane helix</keyword>
<organism evidence="3 4">
    <name type="scientific">Motilibacter peucedani</name>
    <dbReference type="NCBI Taxonomy" id="598650"/>
    <lineage>
        <taxon>Bacteria</taxon>
        <taxon>Bacillati</taxon>
        <taxon>Actinomycetota</taxon>
        <taxon>Actinomycetes</taxon>
        <taxon>Motilibacterales</taxon>
        <taxon>Motilibacteraceae</taxon>
        <taxon>Motilibacter</taxon>
    </lineage>
</organism>
<dbReference type="InParanoid" id="A0A420XQN7"/>
<proteinExistence type="predicted"/>